<sequence>MYHHFDNDVVCHISHDVSLMQPPEATMFFSDESDLSSNFGFVDTHDDAAMLIQACLRGSLQVVKRQPISPERPSVAQSGHVFIYEAKSSGIQR</sequence>
<dbReference type="AlphaFoldDB" id="A0A0D2A647"/>
<reference evidence="2 3" key="1">
    <citation type="submission" date="2015-01" db="EMBL/GenBank/DDBJ databases">
        <title>The Genome Sequence of Exophiala oligosperma CBS72588.</title>
        <authorList>
            <consortium name="The Broad Institute Genomics Platform"/>
            <person name="Cuomo C."/>
            <person name="de Hoog S."/>
            <person name="Gorbushina A."/>
            <person name="Stielow B."/>
            <person name="Teixiera M."/>
            <person name="Abouelleil A."/>
            <person name="Chapman S.B."/>
            <person name="Priest M."/>
            <person name="Young S.K."/>
            <person name="Wortman J."/>
            <person name="Nusbaum C."/>
            <person name="Birren B."/>
        </authorList>
    </citation>
    <scope>NUCLEOTIDE SEQUENCE [LARGE SCALE GENOMIC DNA]</scope>
    <source>
        <strain evidence="2 3">CBS 72588</strain>
    </source>
</reference>
<evidence type="ECO:0000313" key="3">
    <source>
        <dbReference type="Proteomes" id="UP000053342"/>
    </source>
</evidence>
<proteinExistence type="inferred from homology"/>
<protein>
    <submittedName>
        <fullName evidence="2">Uncharacterized protein</fullName>
    </submittedName>
</protein>
<dbReference type="PANTHER" id="PTHR28027">
    <property type="entry name" value="TRANSCRIPTIONAL REGULATOR MIT1"/>
    <property type="match status" value="1"/>
</dbReference>
<accession>A0A0D2A647</accession>
<name>A0A0D2A647_9EURO</name>
<gene>
    <name evidence="2" type="ORF">PV06_11834</name>
</gene>
<dbReference type="OrthoDB" id="5572844at2759"/>
<dbReference type="PANTHER" id="PTHR28027:SF2">
    <property type="entry name" value="TRANSCRIPTIONAL REGULATOR MIT1"/>
    <property type="match status" value="1"/>
</dbReference>
<dbReference type="GeneID" id="27363908"/>
<dbReference type="GO" id="GO:0003677">
    <property type="term" value="F:DNA binding"/>
    <property type="evidence" value="ECO:0007669"/>
    <property type="project" value="TreeGrafter"/>
</dbReference>
<dbReference type="Proteomes" id="UP000053342">
    <property type="component" value="Unassembled WGS sequence"/>
</dbReference>
<dbReference type="Pfam" id="PF09729">
    <property type="entry name" value="Gti1_Pac2"/>
    <property type="match status" value="1"/>
</dbReference>
<dbReference type="HOGENOM" id="CLU_2399695_0_0_1"/>
<dbReference type="InterPro" id="IPR018608">
    <property type="entry name" value="Gti1/Pac2"/>
</dbReference>
<evidence type="ECO:0000313" key="2">
    <source>
        <dbReference type="EMBL" id="KIW35836.1"/>
    </source>
</evidence>
<dbReference type="VEuPathDB" id="FungiDB:PV06_11834"/>
<dbReference type="RefSeq" id="XP_016256052.1">
    <property type="nucleotide sequence ID" value="XM_016413569.1"/>
</dbReference>
<evidence type="ECO:0000256" key="1">
    <source>
        <dbReference type="ARBA" id="ARBA00008359"/>
    </source>
</evidence>
<dbReference type="EMBL" id="KN847404">
    <property type="protein sequence ID" value="KIW35836.1"/>
    <property type="molecule type" value="Genomic_DNA"/>
</dbReference>
<keyword evidence="3" id="KW-1185">Reference proteome</keyword>
<comment type="similarity">
    <text evidence="1">Belongs to the MIT1/WOR1 family.</text>
</comment>
<organism evidence="2 3">
    <name type="scientific">Exophiala oligosperma</name>
    <dbReference type="NCBI Taxonomy" id="215243"/>
    <lineage>
        <taxon>Eukaryota</taxon>
        <taxon>Fungi</taxon>
        <taxon>Dikarya</taxon>
        <taxon>Ascomycota</taxon>
        <taxon>Pezizomycotina</taxon>
        <taxon>Eurotiomycetes</taxon>
        <taxon>Chaetothyriomycetidae</taxon>
        <taxon>Chaetothyriales</taxon>
        <taxon>Herpotrichiellaceae</taxon>
        <taxon>Exophiala</taxon>
    </lineage>
</organism>